<reference evidence="1" key="1">
    <citation type="submission" date="2022-05" db="EMBL/GenBank/DDBJ databases">
        <authorList>
            <person name="Oliphant S.A."/>
            <person name="Watson-Haigh N.S."/>
            <person name="Sumby K.M."/>
            <person name="Gardner J.M."/>
            <person name="Jiranek V."/>
        </authorList>
    </citation>
    <scope>NUCLEOTIDE SEQUENCE</scope>
    <source>
        <strain evidence="1">KI4_A6</strain>
    </source>
</reference>
<evidence type="ECO:0000313" key="2">
    <source>
        <dbReference type="Proteomes" id="UP001056164"/>
    </source>
</evidence>
<dbReference type="Proteomes" id="UP001056164">
    <property type="component" value="Chromosome"/>
</dbReference>
<organism evidence="1 2">
    <name type="scientific">Fructilactobacillus carniphilus</name>
    <dbReference type="NCBI Taxonomy" id="2940297"/>
    <lineage>
        <taxon>Bacteria</taxon>
        <taxon>Bacillati</taxon>
        <taxon>Bacillota</taxon>
        <taxon>Bacilli</taxon>
        <taxon>Lactobacillales</taxon>
        <taxon>Lactobacillaceae</taxon>
        <taxon>Fructilactobacillus</taxon>
    </lineage>
</organism>
<dbReference type="NCBIfam" id="TIGR03711">
    <property type="entry name" value="acc_sec_asp3"/>
    <property type="match status" value="1"/>
</dbReference>
<keyword evidence="2" id="KW-1185">Reference proteome</keyword>
<dbReference type="RefSeq" id="WP_252794288.1">
    <property type="nucleotide sequence ID" value="NZ_CP097121.1"/>
</dbReference>
<gene>
    <name evidence="1" type="primary">asp3</name>
    <name evidence="1" type="ORF">M3M37_04000</name>
</gene>
<dbReference type="EMBL" id="CP097121">
    <property type="protein sequence ID" value="USS90028.1"/>
    <property type="molecule type" value="Genomic_DNA"/>
</dbReference>
<accession>A0ABY5BWK6</accession>
<protein>
    <submittedName>
        <fullName evidence="1">Accessory Sec system protein Asp3</fullName>
    </submittedName>
</protein>
<dbReference type="InterPro" id="IPR022259">
    <property type="entry name" value="Acessory_Sec_prot_Asp3"/>
</dbReference>
<evidence type="ECO:0000313" key="1">
    <source>
        <dbReference type="EMBL" id="USS90028.1"/>
    </source>
</evidence>
<sequence length="255" mass="29341">MDSECTILTWGQALNAAETHGALVNYEMDGVEISAPMLPPGTDLYTWRSQQSFDVTRSQGALPLLEVKKEYQLISKIRMNPEQSIYFKINTYDRNQHLVKEFILDESNPTFRYPETAQSYEISLVMKANHDFTFHWVALMPVDVIKRMRLSVSNDLNATWVQDQHPNMIALYLGRRDSESWLIPIKPHQTTVVVRLSPTELNDLSLAKSVLQKLITSIQRENTLELPLMINGYGYPMPQLIKMVNELIISAKKDR</sequence>
<dbReference type="Pfam" id="PF15432">
    <property type="entry name" value="Sec-ASP3"/>
    <property type="match status" value="1"/>
</dbReference>
<proteinExistence type="predicted"/>
<name>A0ABY5BWK6_9LACO</name>